<dbReference type="Pfam" id="PF04453">
    <property type="entry name" value="LptD"/>
    <property type="match status" value="1"/>
</dbReference>
<organism evidence="8 9">
    <name type="scientific">Halopseudomonas salegens</name>
    <dbReference type="NCBI Taxonomy" id="1434072"/>
    <lineage>
        <taxon>Bacteria</taxon>
        <taxon>Pseudomonadati</taxon>
        <taxon>Pseudomonadota</taxon>
        <taxon>Gammaproteobacteria</taxon>
        <taxon>Pseudomonadales</taxon>
        <taxon>Pseudomonadaceae</taxon>
        <taxon>Halopseudomonas</taxon>
    </lineage>
</organism>
<feature type="signal peptide" evidence="4">
    <location>
        <begin position="1"/>
        <end position="30"/>
    </location>
</feature>
<proteinExistence type="inferred from homology"/>
<dbReference type="Proteomes" id="UP000243924">
    <property type="component" value="Chromosome I"/>
</dbReference>
<feature type="region of interest" description="Disordered" evidence="5">
    <location>
        <begin position="39"/>
        <end position="88"/>
    </location>
</feature>
<gene>
    <name evidence="4" type="primary">lptD</name>
    <name evidence="8" type="ORF">SAMN05216210_0064</name>
</gene>
<evidence type="ECO:0000256" key="5">
    <source>
        <dbReference type="SAM" id="MobiDB-lite"/>
    </source>
</evidence>
<dbReference type="HAMAP" id="MF_01411">
    <property type="entry name" value="LPS_assembly_LptD"/>
    <property type="match status" value="1"/>
</dbReference>
<evidence type="ECO:0000259" key="7">
    <source>
        <dbReference type="Pfam" id="PF04453"/>
    </source>
</evidence>
<dbReference type="Gene3D" id="2.60.450.10">
    <property type="entry name" value="Lipopolysaccharide (LPS) transport protein A like domain"/>
    <property type="match status" value="1"/>
</dbReference>
<dbReference type="InterPro" id="IPR007543">
    <property type="entry name" value="LptD_C"/>
</dbReference>
<evidence type="ECO:0000259" key="6">
    <source>
        <dbReference type="Pfam" id="PF03968"/>
    </source>
</evidence>
<comment type="caution">
    <text evidence="4">Lacks conserved residue(s) required for the propagation of feature annotation.</text>
</comment>
<keyword evidence="1 4" id="KW-0732">Signal</keyword>
<protein>
    <recommendedName>
        <fullName evidence="4">LPS-assembly protein LptD</fullName>
    </recommendedName>
</protein>
<dbReference type="EMBL" id="LT629787">
    <property type="protein sequence ID" value="SDT87447.1"/>
    <property type="molecule type" value="Genomic_DNA"/>
</dbReference>
<feature type="chain" id="PRO_5009355772" description="LPS-assembly protein LptD" evidence="4">
    <location>
        <begin position="31"/>
        <end position="911"/>
    </location>
</feature>
<dbReference type="PANTHER" id="PTHR30189">
    <property type="entry name" value="LPS-ASSEMBLY PROTEIN"/>
    <property type="match status" value="1"/>
</dbReference>
<reference evidence="9" key="1">
    <citation type="submission" date="2016-10" db="EMBL/GenBank/DDBJ databases">
        <authorList>
            <person name="Varghese N."/>
            <person name="Submissions S."/>
        </authorList>
    </citation>
    <scope>NUCLEOTIDE SEQUENCE [LARGE SCALE GENOMIC DNA]</scope>
    <source>
        <strain evidence="9">CECT 8338</strain>
    </source>
</reference>
<dbReference type="InterPro" id="IPR050218">
    <property type="entry name" value="LptD"/>
</dbReference>
<name>A0A1H2DX92_9GAMM</name>
<dbReference type="InterPro" id="IPR020889">
    <property type="entry name" value="LipoPS_assembly_LptD"/>
</dbReference>
<comment type="subcellular location">
    <subcellularLocation>
        <location evidence="4">Cell outer membrane</location>
    </subcellularLocation>
</comment>
<dbReference type="InterPro" id="IPR005653">
    <property type="entry name" value="OstA-like_N"/>
</dbReference>
<dbReference type="OrthoDB" id="9760225at2"/>
<evidence type="ECO:0000256" key="2">
    <source>
        <dbReference type="ARBA" id="ARBA00023136"/>
    </source>
</evidence>
<feature type="compositionally biased region" description="Low complexity" evidence="5">
    <location>
        <begin position="61"/>
        <end position="77"/>
    </location>
</feature>
<sequence length="911" mass="103863" precursor="true">MAYRSPPFALRFPLLLAGSVLLAQPMTTLAQQVDCRASADGQGWDCSPHTATSPLPPRPQRPTAAPQDAAPTATETANTRQPATPAAADTAYRHLDWVSREELSPDMQARIAPYCGGTYVEPPRSGRDDTTAPDQLTVFAEADTGQFAQSQDVGELTGNVLLNRGQLQAESQQASFDRTSNRITLSEEVRLRDRGMLLLADRAELETDTGATRVEGAEYVLHAQHARGTAARIDRREDAVILLNDATYTTCEPGNNAWALHGKEVELNQEEGWGQARNVTLRVKDFPVFYTPYIRFPIDDRRQSGFLVPSISASSNSGSELTVPYYFNLAPNYDATLYPQLLSDRGLLMEGEFRYLTGRSEGQFAAAALDDREKERKEQSKYRSERWMYSWQHQTDITPRLLASVDYTDISDPYYFQDLSTNTGINTGSFLDQRGNLSWRGNNFIAGLNLHAYERATVTDITPYDRLPQVTLDGAVPGMPFGLKASYGSEYVRFERNLMSGFFTDRDGNTGTPDQRWYDDRLTGLTRAEGERVHIEPAISLPLRAEWGYVTPSVKFAYTRYDLSLDGQGRSTLLPDERYQSSQDRSIPIFSLDSGLYFDRQTELFDQGYTQTLEPRLFYLYVPEKDQRDIPIFDTGEIGFSYASLWRDNRFSGKDRIGDANQLSFGLTNRWIQENGIERQRVSIGQALYFSDRKVQLRGIDYRNRATEQSSVSPLALQYQLRFNQDWRLNAELNWDTDQRTTRSGSIAWRYQSAEDPRKIVNLAYRYRKDRLRFDRESGVWTFNPDFGTPGTDSYIANYYKTDQHDVSFMWPVGNNWSLIGRWLRDYGRNQTVDAFGGFEYESCCWKFRVINRYWIDYDETSLNPRQNDQPDRGIFLQVVFKGLGNMTGSNVETLLTDGIPGYRERDNNAF</sequence>
<evidence type="ECO:0000256" key="1">
    <source>
        <dbReference type="ARBA" id="ARBA00022729"/>
    </source>
</evidence>
<dbReference type="GO" id="GO:0015920">
    <property type="term" value="P:lipopolysaccharide transport"/>
    <property type="evidence" value="ECO:0007669"/>
    <property type="project" value="InterPro"/>
</dbReference>
<dbReference type="GO" id="GO:1990351">
    <property type="term" value="C:transporter complex"/>
    <property type="evidence" value="ECO:0007669"/>
    <property type="project" value="TreeGrafter"/>
</dbReference>
<dbReference type="PANTHER" id="PTHR30189:SF1">
    <property type="entry name" value="LPS-ASSEMBLY PROTEIN LPTD"/>
    <property type="match status" value="1"/>
</dbReference>
<dbReference type="Pfam" id="PF03968">
    <property type="entry name" value="LptD_N"/>
    <property type="match status" value="1"/>
</dbReference>
<keyword evidence="9" id="KW-1185">Reference proteome</keyword>
<accession>A0A1H2DX92</accession>
<dbReference type="RefSeq" id="WP_092389466.1">
    <property type="nucleotide sequence ID" value="NZ_LT629787.1"/>
</dbReference>
<feature type="domain" description="Organic solvent tolerance-like N-terminal" evidence="6">
    <location>
        <begin position="141"/>
        <end position="272"/>
    </location>
</feature>
<dbReference type="STRING" id="1434072.SAMN05216210_0064"/>
<evidence type="ECO:0000256" key="3">
    <source>
        <dbReference type="ARBA" id="ARBA00023237"/>
    </source>
</evidence>
<evidence type="ECO:0000313" key="8">
    <source>
        <dbReference type="EMBL" id="SDT87447.1"/>
    </source>
</evidence>
<keyword evidence="3 4" id="KW-0998">Cell outer membrane</keyword>
<feature type="domain" description="LptD C-terminal" evidence="7">
    <location>
        <begin position="385"/>
        <end position="817"/>
    </location>
</feature>
<comment type="function">
    <text evidence="4">Together with LptE, is involved in the assembly of lipopolysaccharide (LPS) at the surface of the outer membrane.</text>
</comment>
<comment type="subunit">
    <text evidence="4">Component of the lipopolysaccharide transport and assembly complex. Interacts with LptE and LptA.</text>
</comment>
<evidence type="ECO:0000313" key="9">
    <source>
        <dbReference type="Proteomes" id="UP000243924"/>
    </source>
</evidence>
<dbReference type="GO" id="GO:0009279">
    <property type="term" value="C:cell outer membrane"/>
    <property type="evidence" value="ECO:0007669"/>
    <property type="project" value="UniProtKB-SubCell"/>
</dbReference>
<dbReference type="AlphaFoldDB" id="A0A1H2DX92"/>
<dbReference type="GO" id="GO:0043165">
    <property type="term" value="P:Gram-negative-bacterium-type cell outer membrane assembly"/>
    <property type="evidence" value="ECO:0007669"/>
    <property type="project" value="UniProtKB-UniRule"/>
</dbReference>
<comment type="similarity">
    <text evidence="4">Belongs to the LptD family.</text>
</comment>
<keyword evidence="2 4" id="KW-0472">Membrane</keyword>
<evidence type="ECO:0000256" key="4">
    <source>
        <dbReference type="HAMAP-Rule" id="MF_01411"/>
    </source>
</evidence>